<evidence type="ECO:0000256" key="1">
    <source>
        <dbReference type="ARBA" id="ARBA00004141"/>
    </source>
</evidence>
<dbReference type="GO" id="GO:0005886">
    <property type="term" value="C:plasma membrane"/>
    <property type="evidence" value="ECO:0007669"/>
    <property type="project" value="UniProtKB-SubCell"/>
</dbReference>
<dbReference type="UniPathway" id="UPA00834">
    <property type="reaction ID" value="UER00712"/>
</dbReference>
<comment type="subcellular location">
    <subcellularLocation>
        <location evidence="9">Cell membrane</location>
        <topology evidence="9">Multi-pass membrane protein</topology>
    </subcellularLocation>
    <subcellularLocation>
        <location evidence="1">Membrane</location>
        <topology evidence="1">Multi-pass membrane protein</topology>
    </subcellularLocation>
</comment>
<comment type="pathway">
    <text evidence="9">Porphyrin-containing compound metabolism; heme O biosynthesis; heme O from protoheme: step 1/1.</text>
</comment>
<keyword evidence="7 9" id="KW-0472">Membrane</keyword>
<evidence type="ECO:0000256" key="8">
    <source>
        <dbReference type="ARBA" id="ARBA00047690"/>
    </source>
</evidence>
<evidence type="ECO:0000313" key="10">
    <source>
        <dbReference type="EMBL" id="RZQ52656.1"/>
    </source>
</evidence>
<dbReference type="Proteomes" id="UP000291338">
    <property type="component" value="Unassembled WGS sequence"/>
</dbReference>
<keyword evidence="2 9" id="KW-1003">Cell membrane</keyword>
<keyword evidence="3 9" id="KW-0808">Transferase</keyword>
<feature type="transmembrane region" description="Helical" evidence="9">
    <location>
        <begin position="75"/>
        <end position="95"/>
    </location>
</feature>
<dbReference type="PROSITE" id="PS00943">
    <property type="entry name" value="UBIA"/>
    <property type="match status" value="1"/>
</dbReference>
<keyword evidence="6 9" id="KW-0350">Heme biosynthesis</keyword>
<evidence type="ECO:0000256" key="4">
    <source>
        <dbReference type="ARBA" id="ARBA00022692"/>
    </source>
</evidence>
<dbReference type="Pfam" id="PF01040">
    <property type="entry name" value="UbiA"/>
    <property type="match status" value="1"/>
</dbReference>
<keyword evidence="4 9" id="KW-0812">Transmembrane</keyword>
<dbReference type="Gene3D" id="1.10.357.140">
    <property type="entry name" value="UbiA prenyltransferase"/>
    <property type="match status" value="1"/>
</dbReference>
<evidence type="ECO:0000256" key="2">
    <source>
        <dbReference type="ARBA" id="ARBA00022475"/>
    </source>
</evidence>
<dbReference type="EC" id="2.5.1.141" evidence="9"/>
<comment type="function">
    <text evidence="9">Converts heme B (protoheme IX) to heme O by substitution of the vinyl group on carbon 2 of heme B porphyrin ring with a hydroxyethyl farnesyl side group.</text>
</comment>
<feature type="transmembrane region" description="Helical" evidence="9">
    <location>
        <begin position="101"/>
        <end position="122"/>
    </location>
</feature>
<dbReference type="EMBL" id="PPSX01000045">
    <property type="protein sequence ID" value="RZQ52656.1"/>
    <property type="molecule type" value="Genomic_DNA"/>
</dbReference>
<evidence type="ECO:0000313" key="11">
    <source>
        <dbReference type="Proteomes" id="UP000291338"/>
    </source>
</evidence>
<dbReference type="InterPro" id="IPR006369">
    <property type="entry name" value="Protohaem_IX_farnesylTrfase"/>
</dbReference>
<organism evidence="10 11">
    <name type="scientific">Pseudoalteromonas phenolica</name>
    <dbReference type="NCBI Taxonomy" id="161398"/>
    <lineage>
        <taxon>Bacteria</taxon>
        <taxon>Pseudomonadati</taxon>
        <taxon>Pseudomonadota</taxon>
        <taxon>Gammaproteobacteria</taxon>
        <taxon>Alteromonadales</taxon>
        <taxon>Pseudoalteromonadaceae</taxon>
        <taxon>Pseudoalteromonas</taxon>
    </lineage>
</organism>
<dbReference type="HAMAP" id="MF_00154">
    <property type="entry name" value="CyoE_CtaB"/>
    <property type="match status" value="1"/>
</dbReference>
<dbReference type="CDD" id="cd13957">
    <property type="entry name" value="PT_UbiA_Cox10"/>
    <property type="match status" value="1"/>
</dbReference>
<dbReference type="InterPro" id="IPR044878">
    <property type="entry name" value="UbiA_sf"/>
</dbReference>
<feature type="transmembrane region" description="Helical" evidence="9">
    <location>
        <begin position="161"/>
        <end position="182"/>
    </location>
</feature>
<evidence type="ECO:0000256" key="9">
    <source>
        <dbReference type="HAMAP-Rule" id="MF_00154"/>
    </source>
</evidence>
<accession>A0A4Q7IMT2</accession>
<feature type="transmembrane region" description="Helical" evidence="9">
    <location>
        <begin position="12"/>
        <end position="29"/>
    </location>
</feature>
<comment type="miscellaneous">
    <text evidence="9">Carbon 2 of the heme B porphyrin ring is defined according to the Fischer nomenclature.</text>
</comment>
<dbReference type="NCBIfam" id="TIGR01473">
    <property type="entry name" value="cyoE_ctaB"/>
    <property type="match status" value="1"/>
</dbReference>
<dbReference type="GO" id="GO:0008495">
    <property type="term" value="F:protoheme IX farnesyltransferase activity"/>
    <property type="evidence" value="ECO:0007669"/>
    <property type="project" value="UniProtKB-UniRule"/>
</dbReference>
<evidence type="ECO:0000256" key="7">
    <source>
        <dbReference type="ARBA" id="ARBA00023136"/>
    </source>
</evidence>
<evidence type="ECO:0000256" key="5">
    <source>
        <dbReference type="ARBA" id="ARBA00022989"/>
    </source>
</evidence>
<comment type="caution">
    <text evidence="10">The sequence shown here is derived from an EMBL/GenBank/DDBJ whole genome shotgun (WGS) entry which is preliminary data.</text>
</comment>
<evidence type="ECO:0000256" key="6">
    <source>
        <dbReference type="ARBA" id="ARBA00023133"/>
    </source>
</evidence>
<proteinExistence type="inferred from homology"/>
<feature type="transmembrane region" description="Helical" evidence="9">
    <location>
        <begin position="35"/>
        <end position="55"/>
    </location>
</feature>
<feature type="transmembrane region" description="Helical" evidence="9">
    <location>
        <begin position="134"/>
        <end position="155"/>
    </location>
</feature>
<protein>
    <recommendedName>
        <fullName evidence="9">Protoheme IX farnesyltransferase</fullName>
        <ecNumber evidence="9">2.5.1.141</ecNumber>
    </recommendedName>
    <alternativeName>
        <fullName evidence="9">Heme B farnesyltransferase</fullName>
    </alternativeName>
    <alternativeName>
        <fullName evidence="9">Heme O synthase</fullName>
    </alternativeName>
</protein>
<comment type="similarity">
    <text evidence="9">Belongs to the UbiA prenyltransferase family. Protoheme IX farnesyltransferase subfamily.</text>
</comment>
<dbReference type="AlphaFoldDB" id="A0A4Q7IMT2"/>
<name>A0A4Q7IMT2_9GAMM</name>
<reference evidence="10 11" key="1">
    <citation type="submission" date="2018-01" db="EMBL/GenBank/DDBJ databases">
        <title>Co-occurrence of chitin degradation, pigmentation and bioactivity in marine Pseudoalteromonas.</title>
        <authorList>
            <person name="Paulsen S."/>
            <person name="Gram L."/>
            <person name="Machado H."/>
        </authorList>
    </citation>
    <scope>NUCLEOTIDE SEQUENCE [LARGE SCALE GENOMIC DNA]</scope>
    <source>
        <strain evidence="10 11">S3898</strain>
    </source>
</reference>
<dbReference type="PANTHER" id="PTHR43448:SF2">
    <property type="entry name" value="PROTOHEME IX FARNESYLTRANSFERASE, MITOCHONDRIAL"/>
    <property type="match status" value="1"/>
</dbReference>
<dbReference type="InterPro" id="IPR030470">
    <property type="entry name" value="UbiA_prenylTrfase_CS"/>
</dbReference>
<dbReference type="NCBIfam" id="NF003348">
    <property type="entry name" value="PRK04375.1-1"/>
    <property type="match status" value="1"/>
</dbReference>
<evidence type="ECO:0000256" key="3">
    <source>
        <dbReference type="ARBA" id="ARBA00022679"/>
    </source>
</evidence>
<feature type="transmembrane region" description="Helical" evidence="9">
    <location>
        <begin position="263"/>
        <end position="283"/>
    </location>
</feature>
<dbReference type="GO" id="GO:0048034">
    <property type="term" value="P:heme O biosynthetic process"/>
    <property type="evidence" value="ECO:0007669"/>
    <property type="project" value="UniProtKB-UniRule"/>
</dbReference>
<dbReference type="PANTHER" id="PTHR43448">
    <property type="entry name" value="PROTOHEME IX FARNESYLTRANSFERASE, MITOCHONDRIAL"/>
    <property type="match status" value="1"/>
</dbReference>
<gene>
    <name evidence="9" type="primary">cyoE</name>
    <name evidence="10" type="ORF">C1E23_12765</name>
</gene>
<dbReference type="InterPro" id="IPR000537">
    <property type="entry name" value="UbiA_prenyltransferase"/>
</dbReference>
<feature type="transmembrane region" description="Helical" evidence="9">
    <location>
        <begin position="231"/>
        <end position="251"/>
    </location>
</feature>
<feature type="transmembrane region" description="Helical" evidence="9">
    <location>
        <begin position="208"/>
        <end position="225"/>
    </location>
</feature>
<sequence length="297" mass="32368">MLKHYCSVVKPGIIIGNMIAAIAGYLFASKGSMDWLNFVAMILGTSFVIACGCVVNNIFDKDIDKLMERTKSRALAIGALSEKAAVSYAMALGLIGFGTLFFFSTLAALSFAILGFVVYAGLYTFKYKRGSKFGTLIGSISGACPPVIGYCAVTGSFDLGALTLLLIFCLWQIPHSYAIAIYRFDDYKKAGIPIMPIVQGIPAARKHMMWYIVAFTLTSLMLFVLNYVGVFYAIFMSLVGVAWLLITAFAYKQTNDQLWAKRVFLLSLVAIISLSVVISTDYVQVIETGTLVLKGVV</sequence>
<keyword evidence="5 9" id="KW-1133">Transmembrane helix</keyword>
<dbReference type="RefSeq" id="WP_130255941.1">
    <property type="nucleotide sequence ID" value="NZ_PPSX01000045.1"/>
</dbReference>
<comment type="catalytic activity">
    <reaction evidence="8 9">
        <text>heme b + (2E,6E)-farnesyl diphosphate + H2O = Fe(II)-heme o + diphosphate</text>
        <dbReference type="Rhea" id="RHEA:28070"/>
        <dbReference type="ChEBI" id="CHEBI:15377"/>
        <dbReference type="ChEBI" id="CHEBI:33019"/>
        <dbReference type="ChEBI" id="CHEBI:60344"/>
        <dbReference type="ChEBI" id="CHEBI:60530"/>
        <dbReference type="ChEBI" id="CHEBI:175763"/>
        <dbReference type="EC" id="2.5.1.141"/>
    </reaction>
</comment>